<dbReference type="InterPro" id="IPR020846">
    <property type="entry name" value="MFS_dom"/>
</dbReference>
<feature type="transmembrane region" description="Helical" evidence="6">
    <location>
        <begin position="334"/>
        <end position="353"/>
    </location>
</feature>
<dbReference type="PROSITE" id="PS50850">
    <property type="entry name" value="MFS"/>
    <property type="match status" value="1"/>
</dbReference>
<dbReference type="InParanoid" id="A0A0C3D1U9"/>
<dbReference type="PANTHER" id="PTHR23502:SF68">
    <property type="entry name" value="MULTIDRUG TRANSPORTER, PUTATIVE (AFU_ORTHOLOGUE AFUA_3G01120)-RELATED"/>
    <property type="match status" value="1"/>
</dbReference>
<feature type="transmembrane region" description="Helical" evidence="6">
    <location>
        <begin position="90"/>
        <end position="111"/>
    </location>
</feature>
<dbReference type="Gene3D" id="1.20.1250.20">
    <property type="entry name" value="MFS general substrate transporter like domains"/>
    <property type="match status" value="1"/>
</dbReference>
<feature type="transmembrane region" description="Helical" evidence="6">
    <location>
        <begin position="249"/>
        <end position="271"/>
    </location>
</feature>
<dbReference type="GO" id="GO:0022857">
    <property type="term" value="F:transmembrane transporter activity"/>
    <property type="evidence" value="ECO:0007669"/>
    <property type="project" value="InterPro"/>
</dbReference>
<dbReference type="InterPro" id="IPR011701">
    <property type="entry name" value="MFS"/>
</dbReference>
<dbReference type="STRING" id="913774.A0A0C3D1U9"/>
<reference evidence="8 9" key="1">
    <citation type="submission" date="2014-04" db="EMBL/GenBank/DDBJ databases">
        <authorList>
            <consortium name="DOE Joint Genome Institute"/>
            <person name="Kuo A."/>
            <person name="Martino E."/>
            <person name="Perotto S."/>
            <person name="Kohler A."/>
            <person name="Nagy L.G."/>
            <person name="Floudas D."/>
            <person name="Copeland A."/>
            <person name="Barry K.W."/>
            <person name="Cichocki N."/>
            <person name="Veneault-Fourrey C."/>
            <person name="LaButti K."/>
            <person name="Lindquist E.A."/>
            <person name="Lipzen A."/>
            <person name="Lundell T."/>
            <person name="Morin E."/>
            <person name="Murat C."/>
            <person name="Sun H."/>
            <person name="Tunlid A."/>
            <person name="Henrissat B."/>
            <person name="Grigoriev I.V."/>
            <person name="Hibbett D.S."/>
            <person name="Martin F."/>
            <person name="Nordberg H.P."/>
            <person name="Cantor M.N."/>
            <person name="Hua S.X."/>
        </authorList>
    </citation>
    <scope>NUCLEOTIDE SEQUENCE [LARGE SCALE GENOMIC DNA]</scope>
    <source>
        <strain evidence="8 9">Zn</strain>
    </source>
</reference>
<feature type="transmembrane region" description="Helical" evidence="6">
    <location>
        <begin position="426"/>
        <end position="447"/>
    </location>
</feature>
<dbReference type="InterPro" id="IPR036259">
    <property type="entry name" value="MFS_trans_sf"/>
</dbReference>
<evidence type="ECO:0000256" key="6">
    <source>
        <dbReference type="SAM" id="Phobius"/>
    </source>
</evidence>
<evidence type="ECO:0000259" key="7">
    <source>
        <dbReference type="PROSITE" id="PS50850"/>
    </source>
</evidence>
<reference evidence="9" key="2">
    <citation type="submission" date="2015-01" db="EMBL/GenBank/DDBJ databases">
        <title>Evolutionary Origins and Diversification of the Mycorrhizal Mutualists.</title>
        <authorList>
            <consortium name="DOE Joint Genome Institute"/>
            <consortium name="Mycorrhizal Genomics Consortium"/>
            <person name="Kohler A."/>
            <person name="Kuo A."/>
            <person name="Nagy L.G."/>
            <person name="Floudas D."/>
            <person name="Copeland A."/>
            <person name="Barry K.W."/>
            <person name="Cichocki N."/>
            <person name="Veneault-Fourrey C."/>
            <person name="LaButti K."/>
            <person name="Lindquist E.A."/>
            <person name="Lipzen A."/>
            <person name="Lundell T."/>
            <person name="Morin E."/>
            <person name="Murat C."/>
            <person name="Riley R."/>
            <person name="Ohm R."/>
            <person name="Sun H."/>
            <person name="Tunlid A."/>
            <person name="Henrissat B."/>
            <person name="Grigoriev I.V."/>
            <person name="Hibbett D.S."/>
            <person name="Martin F."/>
        </authorList>
    </citation>
    <scope>NUCLEOTIDE SEQUENCE [LARGE SCALE GENOMIC DNA]</scope>
    <source>
        <strain evidence="9">Zn</strain>
    </source>
</reference>
<proteinExistence type="inferred from homology"/>
<keyword evidence="3 6" id="KW-0812">Transmembrane</keyword>
<dbReference type="PANTHER" id="PTHR23502">
    <property type="entry name" value="MAJOR FACILITATOR SUPERFAMILY"/>
    <property type="match status" value="1"/>
</dbReference>
<dbReference type="FunFam" id="1.20.1250.20:FF:000011">
    <property type="entry name" value="MFS multidrug transporter, putative"/>
    <property type="match status" value="1"/>
</dbReference>
<dbReference type="OrthoDB" id="5296287at2759"/>
<feature type="transmembrane region" description="Helical" evidence="6">
    <location>
        <begin position="117"/>
        <end position="138"/>
    </location>
</feature>
<feature type="transmembrane region" description="Helical" evidence="6">
    <location>
        <begin position="398"/>
        <end position="420"/>
    </location>
</feature>
<evidence type="ECO:0000313" key="8">
    <source>
        <dbReference type="EMBL" id="KIN05209.1"/>
    </source>
</evidence>
<evidence type="ECO:0000256" key="3">
    <source>
        <dbReference type="ARBA" id="ARBA00022692"/>
    </source>
</evidence>
<feature type="transmembrane region" description="Helical" evidence="6">
    <location>
        <begin position="359"/>
        <end position="386"/>
    </location>
</feature>
<evidence type="ECO:0000256" key="4">
    <source>
        <dbReference type="ARBA" id="ARBA00022989"/>
    </source>
</evidence>
<keyword evidence="5 6" id="KW-0472">Membrane</keyword>
<evidence type="ECO:0000256" key="1">
    <source>
        <dbReference type="ARBA" id="ARBA00004141"/>
    </source>
</evidence>
<feature type="transmembrane region" description="Helical" evidence="6">
    <location>
        <begin position="291"/>
        <end position="313"/>
    </location>
</feature>
<sequence length="462" mass="49870">MVIGWDGEDDPECPYNWPRRRILANTGMLTILTFLIPLTSSIIAPGVPEIMLEFHNSSNELAAFVVSVFVLGLAVGPLLLSPLSEIYGRLIIYHISNVGFVAFSVACAVAPSLEALIVFRFLEGCFGSCGVTNAGASIADMVPEERRGKYLAAVSAGTLLGPILGPVIAGFLITAKGWRWVFWLVTIVSGAMSIVMLLLGRETYHPVILQRRVDRLRKVTGNSGLRSKFDDGLTPLGHLRRGIVRPLKLLMRSPLSLVCALYLAVVYGYLYLMFSSVTVVFQQQYGIHGELAGLVFLGLGVGNLIGMVMTSIVTDGAIKRIGAAGQEIKPEVRMKLAPLGGLCLPAGLFIYGWTAEYHIHWIVPILGMTVMGIGNMISLLSILLYLIDSFNIYSASALAANSVVRSVGGAVLPLAGLSMFSALGVGWGISLLGFIALAFIPIPILILRNGEWLRTHFEVRNL</sequence>
<keyword evidence="9" id="KW-1185">Reference proteome</keyword>
<comment type="similarity">
    <text evidence="2">Belongs to the major facilitator superfamily.</text>
</comment>
<keyword evidence="4 6" id="KW-1133">Transmembrane helix</keyword>
<organism evidence="8 9">
    <name type="scientific">Oidiodendron maius (strain Zn)</name>
    <dbReference type="NCBI Taxonomy" id="913774"/>
    <lineage>
        <taxon>Eukaryota</taxon>
        <taxon>Fungi</taxon>
        <taxon>Dikarya</taxon>
        <taxon>Ascomycota</taxon>
        <taxon>Pezizomycotina</taxon>
        <taxon>Leotiomycetes</taxon>
        <taxon>Leotiomycetes incertae sedis</taxon>
        <taxon>Myxotrichaceae</taxon>
        <taxon>Oidiodendron</taxon>
    </lineage>
</organism>
<dbReference type="EMBL" id="KN832872">
    <property type="protein sequence ID" value="KIN05209.1"/>
    <property type="molecule type" value="Genomic_DNA"/>
</dbReference>
<feature type="transmembrane region" description="Helical" evidence="6">
    <location>
        <begin position="63"/>
        <end position="83"/>
    </location>
</feature>
<name>A0A0C3D1U9_OIDMZ</name>
<dbReference type="CDD" id="cd17323">
    <property type="entry name" value="MFS_Tpo1_MDR_like"/>
    <property type="match status" value="1"/>
</dbReference>
<dbReference type="Proteomes" id="UP000054321">
    <property type="component" value="Unassembled WGS sequence"/>
</dbReference>
<dbReference type="HOGENOM" id="CLU_008455_1_2_1"/>
<dbReference type="AlphaFoldDB" id="A0A0C3D1U9"/>
<accession>A0A0C3D1U9</accession>
<comment type="subcellular location">
    <subcellularLocation>
        <location evidence="1">Membrane</location>
        <topology evidence="1">Multi-pass membrane protein</topology>
    </subcellularLocation>
</comment>
<evidence type="ECO:0000256" key="2">
    <source>
        <dbReference type="ARBA" id="ARBA00008335"/>
    </source>
</evidence>
<feature type="transmembrane region" description="Helical" evidence="6">
    <location>
        <begin position="150"/>
        <end position="174"/>
    </location>
</feature>
<evidence type="ECO:0000256" key="5">
    <source>
        <dbReference type="ARBA" id="ARBA00023136"/>
    </source>
</evidence>
<gene>
    <name evidence="8" type="ORF">OIDMADRAFT_157872</name>
</gene>
<feature type="transmembrane region" description="Helical" evidence="6">
    <location>
        <begin position="22"/>
        <end position="43"/>
    </location>
</feature>
<evidence type="ECO:0000313" key="9">
    <source>
        <dbReference type="Proteomes" id="UP000054321"/>
    </source>
</evidence>
<feature type="transmembrane region" description="Helical" evidence="6">
    <location>
        <begin position="180"/>
        <end position="199"/>
    </location>
</feature>
<dbReference type="GO" id="GO:0016020">
    <property type="term" value="C:membrane"/>
    <property type="evidence" value="ECO:0007669"/>
    <property type="project" value="UniProtKB-SubCell"/>
</dbReference>
<dbReference type="SUPFAM" id="SSF103473">
    <property type="entry name" value="MFS general substrate transporter"/>
    <property type="match status" value="1"/>
</dbReference>
<feature type="domain" description="Major facilitator superfamily (MFS) profile" evidence="7">
    <location>
        <begin position="25"/>
        <end position="451"/>
    </location>
</feature>
<dbReference type="Pfam" id="PF07690">
    <property type="entry name" value="MFS_1"/>
    <property type="match status" value="1"/>
</dbReference>
<protein>
    <recommendedName>
        <fullName evidence="7">Major facilitator superfamily (MFS) profile domain-containing protein</fullName>
    </recommendedName>
</protein>